<evidence type="ECO:0000313" key="7">
    <source>
        <dbReference type="EMBL" id="MBC3830114.1"/>
    </source>
</evidence>
<proteinExistence type="inferred from homology"/>
<protein>
    <submittedName>
        <fullName evidence="7">AI-2E family transporter</fullName>
    </submittedName>
</protein>
<evidence type="ECO:0000256" key="4">
    <source>
        <dbReference type="ARBA" id="ARBA00022989"/>
    </source>
</evidence>
<dbReference type="Proteomes" id="UP000643610">
    <property type="component" value="Unassembled WGS sequence"/>
</dbReference>
<feature type="transmembrane region" description="Helical" evidence="6">
    <location>
        <begin position="67"/>
        <end position="91"/>
    </location>
</feature>
<keyword evidence="8" id="KW-1185">Reference proteome</keyword>
<sequence length="362" mass="39652">MPFNLTSNQKQTITWLSVALAFILLLSLLGPILMPFIVAAILAYVLNPWLDKLCLLKFRGIQLPRPIAATLMILLVVACILAIVLIMVPILQKQIPLLHNQIPLFLDKFNTLIGPLLHDFGIQASIDSEGIKALISSHLASSSDVIGKAVLSSIRVGGTAVLGMLANFILIPIVLFYLMVDWHSLIARLRNFIPRRWITQTESWFKEVDELLAQYLRGQMMVMVVLACYYSIGLTIAGFDLALPVGILTGLLVFIPYLGFGLGLFLALVSAVLQFSDLHGLIAVAIIYGIGQALESFILTPKLVGERIGLHPLTVIFALMAFGQLFGFIGILIALPASAVISVAAKNLRISYLNSSFYRQSQ</sequence>
<evidence type="ECO:0000256" key="3">
    <source>
        <dbReference type="ARBA" id="ARBA00022692"/>
    </source>
</evidence>
<dbReference type="PANTHER" id="PTHR21716:SF64">
    <property type="entry name" value="AI-2 TRANSPORT PROTEIN TQSA"/>
    <property type="match status" value="1"/>
</dbReference>
<dbReference type="PANTHER" id="PTHR21716">
    <property type="entry name" value="TRANSMEMBRANE PROTEIN"/>
    <property type="match status" value="1"/>
</dbReference>
<dbReference type="InterPro" id="IPR002549">
    <property type="entry name" value="AI-2E-like"/>
</dbReference>
<feature type="transmembrane region" description="Helical" evidence="6">
    <location>
        <begin position="160"/>
        <end position="180"/>
    </location>
</feature>
<name>A0ABR6XKS3_9BURK</name>
<dbReference type="Pfam" id="PF01594">
    <property type="entry name" value="AI-2E_transport"/>
    <property type="match status" value="1"/>
</dbReference>
<feature type="transmembrane region" description="Helical" evidence="6">
    <location>
        <begin position="245"/>
        <end position="269"/>
    </location>
</feature>
<feature type="transmembrane region" description="Helical" evidence="6">
    <location>
        <begin position="312"/>
        <end position="345"/>
    </location>
</feature>
<keyword evidence="5 6" id="KW-0472">Membrane</keyword>
<comment type="similarity">
    <text evidence="2">Belongs to the autoinducer-2 exporter (AI-2E) (TC 2.A.86) family.</text>
</comment>
<evidence type="ECO:0000256" key="2">
    <source>
        <dbReference type="ARBA" id="ARBA00009773"/>
    </source>
</evidence>
<evidence type="ECO:0000313" key="8">
    <source>
        <dbReference type="Proteomes" id="UP000643610"/>
    </source>
</evidence>
<dbReference type="RefSeq" id="WP_186889153.1">
    <property type="nucleotide sequence ID" value="NZ_JACOFU010000001.1"/>
</dbReference>
<feature type="transmembrane region" description="Helical" evidence="6">
    <location>
        <begin position="20"/>
        <end position="46"/>
    </location>
</feature>
<gene>
    <name evidence="7" type="ORF">H8K33_01170</name>
</gene>
<keyword evidence="4 6" id="KW-1133">Transmembrane helix</keyword>
<dbReference type="EMBL" id="JACOFU010000001">
    <property type="protein sequence ID" value="MBC3830114.1"/>
    <property type="molecule type" value="Genomic_DNA"/>
</dbReference>
<evidence type="ECO:0000256" key="6">
    <source>
        <dbReference type="SAM" id="Phobius"/>
    </source>
</evidence>
<accession>A0ABR6XKS3</accession>
<feature type="transmembrane region" description="Helical" evidence="6">
    <location>
        <begin position="281"/>
        <end position="300"/>
    </location>
</feature>
<reference evidence="7 8" key="1">
    <citation type="submission" date="2020-08" db="EMBL/GenBank/DDBJ databases">
        <title>Novel species isolated from subtropical streams in China.</title>
        <authorList>
            <person name="Lu H."/>
        </authorList>
    </citation>
    <scope>NUCLEOTIDE SEQUENCE [LARGE SCALE GENOMIC DNA]</scope>
    <source>
        <strain evidence="7 8">KCTC 52442</strain>
    </source>
</reference>
<comment type="subcellular location">
    <subcellularLocation>
        <location evidence="1">Membrane</location>
        <topology evidence="1">Multi-pass membrane protein</topology>
    </subcellularLocation>
</comment>
<evidence type="ECO:0000256" key="5">
    <source>
        <dbReference type="ARBA" id="ARBA00023136"/>
    </source>
</evidence>
<feature type="transmembrane region" description="Helical" evidence="6">
    <location>
        <begin position="220"/>
        <end position="239"/>
    </location>
</feature>
<comment type="caution">
    <text evidence="7">The sequence shown here is derived from an EMBL/GenBank/DDBJ whole genome shotgun (WGS) entry which is preliminary data.</text>
</comment>
<evidence type="ECO:0000256" key="1">
    <source>
        <dbReference type="ARBA" id="ARBA00004141"/>
    </source>
</evidence>
<organism evidence="7 8">
    <name type="scientific">Undibacterium amnicola</name>
    <dbReference type="NCBI Taxonomy" id="1834038"/>
    <lineage>
        <taxon>Bacteria</taxon>
        <taxon>Pseudomonadati</taxon>
        <taxon>Pseudomonadota</taxon>
        <taxon>Betaproteobacteria</taxon>
        <taxon>Burkholderiales</taxon>
        <taxon>Oxalobacteraceae</taxon>
        <taxon>Undibacterium</taxon>
    </lineage>
</organism>
<keyword evidence="3 6" id="KW-0812">Transmembrane</keyword>